<evidence type="ECO:0000313" key="3">
    <source>
        <dbReference type="Proteomes" id="UP001185028"/>
    </source>
</evidence>
<evidence type="ECO:0000313" key="2">
    <source>
        <dbReference type="EMBL" id="MDR6245375.1"/>
    </source>
</evidence>
<sequence>MNTQHNDSSSEHTSNISAHSRADHPSQQEQNPSISVPKQHTSEHDLFEKDRNEQCPAQWMNPILLRRLGKVVLPYTMKNDQAQASESDELSDQVHTPKQHIAVDQALASLLQNIEQLGYTFTPELIEQCRKLSVDMIAELYQQMVPVLSQMVGDHVQYEPMYPNFPEQVMEASAAELWINALLHYRFGIRPEYDTMLRPPAERTAHLQPIGLATEDTCIEMLRNLAAANGSLSNQDKDDLATGLWMVKNVEWLLPEQIPYKENVAFIASVLLEAERADGQRLSVYFRTATDVLRLAAGLSGLPTDLAWAKKLPQLRNRLTNVYNLNQGMHTPLSAEQADHPRNAYHFRKFRRVERRLILGLLERVVNPLEDMVLYREQWKRLGELLHPGEMRARYPYAFDAFTALRRERSIPTMRTELDQGMKEHDPAVIAKLGTRPGELARRLDALLRSQPKHSKLIMEQFQLHIEDMAVPLLLQMLAHFKHRQKRRQYRVFFPKGNTGKVVAIPDRLPVLKKSITIEIVKTIQRELKRRFAERSALGSVYIDPQLQQIPVPWSQRSASQALRALPRGSRVALPDGDTVRLFCWWKNMEDEHRSRVDIDLSAVLLDQEWQHLDTLAFYNLQGKYGVHSGDIVDAPEGASEFIDLYLSQVKKHTQARYVLVQIACFTGQAIAELPECFAGFMIRHDERAGEIFDPATVQAKFDLTVEAQQAVPFAVDLHTREIIWMDAIVRNRSFRITAADNMTGLQMLGHAFTDLRRPMLSELFTLHAEARGKIVHRIEDADTVFALEQGITPYQTDVILAEYL</sequence>
<feature type="compositionally biased region" description="Polar residues" evidence="1">
    <location>
        <begin position="27"/>
        <end position="39"/>
    </location>
</feature>
<comment type="caution">
    <text evidence="2">The sequence shown here is derived from an EMBL/GenBank/DDBJ whole genome shotgun (WGS) entry which is preliminary data.</text>
</comment>
<accession>A0ABU1J2B0</accession>
<gene>
    <name evidence="2" type="ORF">JOC58_003288</name>
</gene>
<organism evidence="2 3">
    <name type="scientific">Paenibacillus hunanensis</name>
    <dbReference type="NCBI Taxonomy" id="539262"/>
    <lineage>
        <taxon>Bacteria</taxon>
        <taxon>Bacillati</taxon>
        <taxon>Bacillota</taxon>
        <taxon>Bacilli</taxon>
        <taxon>Bacillales</taxon>
        <taxon>Paenibacillaceae</taxon>
        <taxon>Paenibacillus</taxon>
    </lineage>
</organism>
<feature type="region of interest" description="Disordered" evidence="1">
    <location>
        <begin position="1"/>
        <end position="53"/>
    </location>
</feature>
<feature type="compositionally biased region" description="Polar residues" evidence="1">
    <location>
        <begin position="1"/>
        <end position="18"/>
    </location>
</feature>
<reference evidence="2 3" key="1">
    <citation type="submission" date="2023-07" db="EMBL/GenBank/DDBJ databases">
        <title>Genomic Encyclopedia of Type Strains, Phase IV (KMG-IV): sequencing the most valuable type-strain genomes for metagenomic binning, comparative biology and taxonomic classification.</title>
        <authorList>
            <person name="Goeker M."/>
        </authorList>
    </citation>
    <scope>NUCLEOTIDE SEQUENCE [LARGE SCALE GENOMIC DNA]</scope>
    <source>
        <strain evidence="2 3">DSM 22170</strain>
    </source>
</reference>
<dbReference type="PANTHER" id="PTHR32097:SF18">
    <property type="entry name" value="RING-TYPE DOMAIN-CONTAINING PROTEIN"/>
    <property type="match status" value="1"/>
</dbReference>
<protein>
    <submittedName>
        <fullName evidence="2">Stress response protein SCP2</fullName>
    </submittedName>
</protein>
<dbReference type="PANTHER" id="PTHR32097">
    <property type="entry name" value="CAMP-BINDING PROTEIN 1-RELATED"/>
    <property type="match status" value="1"/>
</dbReference>
<keyword evidence="3" id="KW-1185">Reference proteome</keyword>
<name>A0ABU1J2B0_9BACL</name>
<dbReference type="CDD" id="cd06974">
    <property type="entry name" value="TerD_like"/>
    <property type="match status" value="1"/>
</dbReference>
<dbReference type="InterPro" id="IPR051324">
    <property type="entry name" value="Stress/Tellurium_Resist"/>
</dbReference>
<proteinExistence type="predicted"/>
<dbReference type="Proteomes" id="UP001185028">
    <property type="component" value="Unassembled WGS sequence"/>
</dbReference>
<feature type="compositionally biased region" description="Basic and acidic residues" evidence="1">
    <location>
        <begin position="40"/>
        <end position="53"/>
    </location>
</feature>
<dbReference type="InterPro" id="IPR003325">
    <property type="entry name" value="TerD"/>
</dbReference>
<dbReference type="EMBL" id="JAVDQH010000014">
    <property type="protein sequence ID" value="MDR6245375.1"/>
    <property type="molecule type" value="Genomic_DNA"/>
</dbReference>
<dbReference type="Gene3D" id="2.60.60.30">
    <property type="entry name" value="sav2460 like domains"/>
    <property type="match status" value="1"/>
</dbReference>
<dbReference type="RefSeq" id="WP_188777480.1">
    <property type="nucleotide sequence ID" value="NZ_BMMB01000010.1"/>
</dbReference>
<evidence type="ECO:0000256" key="1">
    <source>
        <dbReference type="SAM" id="MobiDB-lite"/>
    </source>
</evidence>